<keyword evidence="3" id="KW-1185">Reference proteome</keyword>
<feature type="region of interest" description="Disordered" evidence="1">
    <location>
        <begin position="63"/>
        <end position="82"/>
    </location>
</feature>
<dbReference type="Pfam" id="PF03597">
    <property type="entry name" value="FixS"/>
    <property type="match status" value="1"/>
</dbReference>
<gene>
    <name evidence="2" type="primary">ccoS</name>
    <name evidence="2" type="ORF">ED236_02380</name>
</gene>
<dbReference type="RefSeq" id="WP_123236319.1">
    <property type="nucleotide sequence ID" value="NZ_RJVP01000001.1"/>
</dbReference>
<feature type="compositionally biased region" description="Polar residues" evidence="1">
    <location>
        <begin position="66"/>
        <end position="82"/>
    </location>
</feature>
<comment type="caution">
    <text evidence="2">The sequence shown here is derived from an EMBL/GenBank/DDBJ whole genome shotgun (WGS) entry which is preliminary data.</text>
</comment>
<sequence>MTLTTLSLLLVLTLVFVGLAAAGILWAIRNGQYDDMEGPAQRILMDDDDPMIPFNRLKQNAAAHKITQSAEQTSKAPADTNQ</sequence>
<dbReference type="PANTHER" id="PTHR41532">
    <property type="entry name" value="FIXS PROTEIN"/>
    <property type="match status" value="1"/>
</dbReference>
<evidence type="ECO:0000313" key="2">
    <source>
        <dbReference type="EMBL" id="ROH88327.1"/>
    </source>
</evidence>
<dbReference type="AlphaFoldDB" id="A0A3N0V688"/>
<proteinExistence type="predicted"/>
<evidence type="ECO:0000313" key="3">
    <source>
        <dbReference type="Proteomes" id="UP000275137"/>
    </source>
</evidence>
<protein>
    <submittedName>
        <fullName evidence="2">Cbb3-type cytochrome oxidase assembly protein CcoS</fullName>
    </submittedName>
</protein>
<dbReference type="InterPro" id="IPR004714">
    <property type="entry name" value="Cyt_oxidase_maturation_cbb3"/>
</dbReference>
<name>A0A3N0V688_9PROT</name>
<reference evidence="2 3" key="1">
    <citation type="submission" date="2018-10" db="EMBL/GenBank/DDBJ databases">
        <authorList>
            <person name="Chen W.-M."/>
        </authorList>
    </citation>
    <scope>NUCLEOTIDE SEQUENCE [LARGE SCALE GENOMIC DNA]</scope>
    <source>
        <strain evidence="2 3">H-5</strain>
    </source>
</reference>
<dbReference type="EMBL" id="RJVP01000001">
    <property type="protein sequence ID" value="ROH88327.1"/>
    <property type="molecule type" value="Genomic_DNA"/>
</dbReference>
<dbReference type="Proteomes" id="UP000275137">
    <property type="component" value="Unassembled WGS sequence"/>
</dbReference>
<evidence type="ECO:0000256" key="1">
    <source>
        <dbReference type="SAM" id="MobiDB-lite"/>
    </source>
</evidence>
<organism evidence="2 3">
    <name type="scientific">Pseudomethylobacillus aquaticus</name>
    <dbReference type="NCBI Taxonomy" id="2676064"/>
    <lineage>
        <taxon>Bacteria</taxon>
        <taxon>Pseudomonadati</taxon>
        <taxon>Pseudomonadota</taxon>
        <taxon>Betaproteobacteria</taxon>
        <taxon>Nitrosomonadales</taxon>
        <taxon>Methylophilaceae</taxon>
        <taxon>Pseudomethylobacillus</taxon>
    </lineage>
</organism>
<dbReference type="PANTHER" id="PTHR41532:SF1">
    <property type="entry name" value="FIXS PROTEIN"/>
    <property type="match status" value="1"/>
</dbReference>
<accession>A0A3N0V688</accession>
<dbReference type="NCBIfam" id="TIGR00847">
    <property type="entry name" value="ccoS"/>
    <property type="match status" value="1"/>
</dbReference>